<dbReference type="Proteomes" id="UP000654075">
    <property type="component" value="Unassembled WGS sequence"/>
</dbReference>
<dbReference type="Pfam" id="PF12739">
    <property type="entry name" value="TRAPPC-Trs85"/>
    <property type="match status" value="1"/>
</dbReference>
<accession>A0A813HMC1</accession>
<dbReference type="OMA" id="KSASHYM"/>
<dbReference type="InterPro" id="IPR024420">
    <property type="entry name" value="TRAPP_III_complex_Trs85"/>
</dbReference>
<proteinExistence type="predicted"/>
<dbReference type="PANTHER" id="PTHR12975:SF6">
    <property type="entry name" value="TRAFFICKING PROTEIN PARTICLE COMPLEX SUBUNIT 8"/>
    <property type="match status" value="1"/>
</dbReference>
<evidence type="ECO:0000313" key="1">
    <source>
        <dbReference type="EMBL" id="CAE8639396.1"/>
    </source>
</evidence>
<dbReference type="OrthoDB" id="416795at2759"/>
<dbReference type="PANTHER" id="PTHR12975">
    <property type="entry name" value="TRANSPORT PROTEIN TRAPP"/>
    <property type="match status" value="1"/>
</dbReference>
<gene>
    <name evidence="1" type="ORF">PGLA1383_LOCUS54440</name>
</gene>
<dbReference type="GO" id="GO:1990072">
    <property type="term" value="C:TRAPPIII protein complex"/>
    <property type="evidence" value="ECO:0007669"/>
    <property type="project" value="TreeGrafter"/>
</dbReference>
<name>A0A813HMC1_POLGL</name>
<organism evidence="1 2">
    <name type="scientific">Polarella glacialis</name>
    <name type="common">Dinoflagellate</name>
    <dbReference type="NCBI Taxonomy" id="89957"/>
    <lineage>
        <taxon>Eukaryota</taxon>
        <taxon>Sar</taxon>
        <taxon>Alveolata</taxon>
        <taxon>Dinophyceae</taxon>
        <taxon>Suessiales</taxon>
        <taxon>Suessiaceae</taxon>
        <taxon>Polarella</taxon>
    </lineage>
</organism>
<reference evidence="1" key="1">
    <citation type="submission" date="2021-02" db="EMBL/GenBank/DDBJ databases">
        <authorList>
            <person name="Dougan E. K."/>
            <person name="Rhodes N."/>
            <person name="Thang M."/>
            <person name="Chan C."/>
        </authorList>
    </citation>
    <scope>NUCLEOTIDE SEQUENCE</scope>
</reference>
<protein>
    <submittedName>
        <fullName evidence="1">Uncharacterized protein</fullName>
    </submittedName>
</protein>
<comment type="caution">
    <text evidence="1">The sequence shown here is derived from an EMBL/GenBank/DDBJ whole genome shotgun (WGS) entry which is preliminary data.</text>
</comment>
<evidence type="ECO:0000313" key="2">
    <source>
        <dbReference type="Proteomes" id="UP000654075"/>
    </source>
</evidence>
<sequence length="302" mass="32964">MLEPRQYAEWLHGEVFLPVVVVIGSEAAKARAKEACGLSLAELFAPFGGQYQLINVTAQSLERQVSIDNFRVRFADAETAVQWSAAQAEQVGAWVVESCAPTGLQDARPTLEPPSPWYEQWRTAMFRSLRWSEHEGLDQPAAALLVVLSKELDPVALLEQLLHSSHMPPLCTQGVLDPVPARTAVLLHDLSDPESPSLAELEEKLERVKARFTPHLAIAVQIGRGEAGAVDQEVEDIFRPFLAARHAPPPPPPAGLAEAKLPPAPAGARLTKDDLRGLSQAATEVVARSAVPWMEKQLQQLE</sequence>
<feature type="non-terminal residue" evidence="1">
    <location>
        <position position="302"/>
    </location>
</feature>
<dbReference type="EMBL" id="CAJNNV010032238">
    <property type="protein sequence ID" value="CAE8639396.1"/>
    <property type="molecule type" value="Genomic_DNA"/>
</dbReference>
<dbReference type="AlphaFoldDB" id="A0A813HMC1"/>
<keyword evidence="2" id="KW-1185">Reference proteome</keyword>